<sequence length="152" mass="16688">MLVRDGRALPELWTGRREVAHAEMEADPSLCPVEIKAGALGNRQPVRLSWQHCVLIDADGAAALARAKQPARQGWPGVRIVRCKKGCSYHHILREAHSLVGQRGFGLKPSGRGGSASRRWTRTRRKACCVPAPTCPAVCRGWCRSRPPIRPG</sequence>
<protein>
    <recommendedName>
        <fullName evidence="1">Hedgehog/Intein (Hint) domain-containing protein</fullName>
    </recommendedName>
</protein>
<feature type="domain" description="Hedgehog/Intein (Hint)" evidence="1">
    <location>
        <begin position="2"/>
        <end position="100"/>
    </location>
</feature>
<dbReference type="Pfam" id="PF13403">
    <property type="entry name" value="Hint_2"/>
    <property type="match status" value="1"/>
</dbReference>
<keyword evidence="3" id="KW-1185">Reference proteome</keyword>
<dbReference type="InterPro" id="IPR028992">
    <property type="entry name" value="Hedgehog/Intein_dom"/>
</dbReference>
<evidence type="ECO:0000259" key="1">
    <source>
        <dbReference type="Pfam" id="PF13403"/>
    </source>
</evidence>
<comment type="caution">
    <text evidence="2">The sequence shown here is derived from an EMBL/GenBank/DDBJ whole genome shotgun (WGS) entry which is preliminary data.</text>
</comment>
<gene>
    <name evidence="2" type="ORF">BYZ73_19005</name>
</gene>
<dbReference type="EMBL" id="MUAV01000033">
    <property type="protein sequence ID" value="RAP39723.1"/>
    <property type="molecule type" value="Genomic_DNA"/>
</dbReference>
<reference evidence="2 3" key="1">
    <citation type="submission" date="2017-01" db="EMBL/GenBank/DDBJ databases">
        <title>Genome sequence of Rhodovulum viride JA756.</title>
        <authorList>
            <person name="Lakshmi K.V."/>
            <person name="Tushar L.D."/>
            <person name="Sasikala C."/>
            <person name="Venkataramana C."/>
        </authorList>
    </citation>
    <scope>NUCLEOTIDE SEQUENCE [LARGE SCALE GENOMIC DNA]</scope>
    <source>
        <strain evidence="2 3">JA756</strain>
    </source>
</reference>
<accession>A0ABX9DEF6</accession>
<dbReference type="Proteomes" id="UP000248659">
    <property type="component" value="Unassembled WGS sequence"/>
</dbReference>
<name>A0ABX9DEF6_9RHOB</name>
<evidence type="ECO:0000313" key="3">
    <source>
        <dbReference type="Proteomes" id="UP000248659"/>
    </source>
</evidence>
<proteinExistence type="predicted"/>
<evidence type="ECO:0000313" key="2">
    <source>
        <dbReference type="EMBL" id="RAP39723.1"/>
    </source>
</evidence>
<organism evidence="2 3">
    <name type="scientific">Rhodovulum viride</name>
    <dbReference type="NCBI Taxonomy" id="1231134"/>
    <lineage>
        <taxon>Bacteria</taxon>
        <taxon>Pseudomonadati</taxon>
        <taxon>Pseudomonadota</taxon>
        <taxon>Alphaproteobacteria</taxon>
        <taxon>Rhodobacterales</taxon>
        <taxon>Paracoccaceae</taxon>
        <taxon>Rhodovulum</taxon>
    </lineage>
</organism>